<evidence type="ECO:0000259" key="1">
    <source>
        <dbReference type="Pfam" id="PF19413"/>
    </source>
</evidence>
<feature type="domain" description="YaiO beta-barrel" evidence="1">
    <location>
        <begin position="40"/>
        <end position="207"/>
    </location>
</feature>
<evidence type="ECO:0000313" key="2">
    <source>
        <dbReference type="EMBL" id="MCS4037775.1"/>
    </source>
</evidence>
<name>A0A9X2UNV8_9BACT</name>
<protein>
    <submittedName>
        <fullName evidence="2">YaiO family outer membrane protein</fullName>
    </submittedName>
</protein>
<accession>A0A9X2UNV8</accession>
<dbReference type="EMBL" id="JANUBF010000026">
    <property type="protein sequence ID" value="MCS4037775.1"/>
    <property type="molecule type" value="Genomic_DNA"/>
</dbReference>
<comment type="caution">
    <text evidence="2">The sequence shown here is derived from an EMBL/GenBank/DDBJ whole genome shotgun (WGS) entry which is preliminary data.</text>
</comment>
<gene>
    <name evidence="2" type="ORF">GGQ01_002862</name>
</gene>
<dbReference type="NCBIfam" id="TIGR04390">
    <property type="entry name" value="OMP_YaiO_dom"/>
    <property type="match status" value="1"/>
</dbReference>
<dbReference type="AlphaFoldDB" id="A0A9X2UNV8"/>
<reference evidence="2" key="1">
    <citation type="submission" date="2022-08" db="EMBL/GenBank/DDBJ databases">
        <title>Genomic Encyclopedia of Type Strains, Phase V (KMG-V): Genome sequencing to study the core and pangenomes of soil and plant-associated prokaryotes.</title>
        <authorList>
            <person name="Whitman W."/>
        </authorList>
    </citation>
    <scope>NUCLEOTIDE SEQUENCE</scope>
    <source>
        <strain evidence="2">SP3012</strain>
    </source>
</reference>
<dbReference type="RefSeq" id="WP_103017773.1">
    <property type="nucleotide sequence ID" value="NZ_JANTZC010000030.1"/>
</dbReference>
<sequence length="272" mass="30072">MIDRPLFFIVLTVAGLWSTPAQTQDRQVPDSAASEPKWKAAARYDYDRVSGGRVDWQRWTAVLQRSIPGGTVAATLVRQRRFDTADEGITVDLWQDLWAGAYGHLQVGFGPDAQIRPQYSLKAEIYQPVGPWELLGLYEGRRYTGSDVHQFGAGLARYVGAWYIRARTTAAPRKSTWAVSQRVGIRRFYYWTPSASYIDLEGGAGRSVELVGPNASLLVARTAFASLRVQHFLTDGCALTATLRYSDDGPLSRTGGALGIFCPVVKLVVEKP</sequence>
<proteinExistence type="predicted"/>
<organism evidence="2 3">
    <name type="scientific">Salinibacter ruber</name>
    <dbReference type="NCBI Taxonomy" id="146919"/>
    <lineage>
        <taxon>Bacteria</taxon>
        <taxon>Pseudomonadati</taxon>
        <taxon>Rhodothermota</taxon>
        <taxon>Rhodothermia</taxon>
        <taxon>Rhodothermales</taxon>
        <taxon>Salinibacteraceae</taxon>
        <taxon>Salinibacter</taxon>
    </lineage>
</organism>
<dbReference type="Pfam" id="PF19413">
    <property type="entry name" value="YaiO"/>
    <property type="match status" value="1"/>
</dbReference>
<dbReference type="Proteomes" id="UP001155040">
    <property type="component" value="Unassembled WGS sequence"/>
</dbReference>
<dbReference type="InterPro" id="IPR030887">
    <property type="entry name" value="Beta-barrel_YaiO"/>
</dbReference>
<evidence type="ECO:0000313" key="3">
    <source>
        <dbReference type="Proteomes" id="UP001155040"/>
    </source>
</evidence>